<dbReference type="Proteomes" id="UP000593567">
    <property type="component" value="Unassembled WGS sequence"/>
</dbReference>
<dbReference type="GO" id="GO:0071880">
    <property type="term" value="P:adenylate cyclase-activating adrenergic receptor signaling pathway"/>
    <property type="evidence" value="ECO:0007669"/>
    <property type="project" value="TreeGrafter"/>
</dbReference>
<evidence type="ECO:0000256" key="3">
    <source>
        <dbReference type="ARBA" id="ARBA00022692"/>
    </source>
</evidence>
<feature type="transmembrane region" description="Helical" evidence="9">
    <location>
        <begin position="47"/>
        <end position="68"/>
    </location>
</feature>
<comment type="subcellular location">
    <subcellularLocation>
        <location evidence="1">Cell membrane</location>
        <topology evidence="1">Multi-pass membrane protein</topology>
    </subcellularLocation>
</comment>
<dbReference type="SUPFAM" id="SSF81321">
    <property type="entry name" value="Family A G protein-coupled receptor-like"/>
    <property type="match status" value="1"/>
</dbReference>
<accession>A0A7J7JRW0</accession>
<protein>
    <submittedName>
        <fullName evidence="11">ADRA1A</fullName>
    </submittedName>
</protein>
<evidence type="ECO:0000256" key="7">
    <source>
        <dbReference type="ARBA" id="ARBA00023170"/>
    </source>
</evidence>
<name>A0A7J7JRW0_BUGNE</name>
<keyword evidence="6 9" id="KW-0472">Membrane</keyword>
<evidence type="ECO:0000256" key="6">
    <source>
        <dbReference type="ARBA" id="ARBA00023136"/>
    </source>
</evidence>
<feature type="domain" description="G-protein coupled receptors family 1 profile" evidence="10">
    <location>
        <begin position="1"/>
        <end position="202"/>
    </location>
</feature>
<evidence type="ECO:0000259" key="10">
    <source>
        <dbReference type="PROSITE" id="PS50262"/>
    </source>
</evidence>
<dbReference type="PROSITE" id="PS50262">
    <property type="entry name" value="G_PROTEIN_RECEP_F1_2"/>
    <property type="match status" value="1"/>
</dbReference>
<comment type="caution">
    <text evidence="11">The sequence shown here is derived from an EMBL/GenBank/DDBJ whole genome shotgun (WGS) entry which is preliminary data.</text>
</comment>
<dbReference type="AlphaFoldDB" id="A0A7J7JRW0"/>
<dbReference type="PANTHER" id="PTHR24248">
    <property type="entry name" value="ADRENERGIC RECEPTOR-RELATED G-PROTEIN COUPLED RECEPTOR"/>
    <property type="match status" value="1"/>
</dbReference>
<evidence type="ECO:0000313" key="12">
    <source>
        <dbReference type="Proteomes" id="UP000593567"/>
    </source>
</evidence>
<dbReference type="InterPro" id="IPR017452">
    <property type="entry name" value="GPCR_Rhodpsn_7TM"/>
</dbReference>
<dbReference type="InterPro" id="IPR000276">
    <property type="entry name" value="GPCR_Rhodpsn"/>
</dbReference>
<keyword evidence="4 9" id="KW-1133">Transmembrane helix</keyword>
<sequence>MITGKRVILVISVIYFTSLTISIPPVLGWRKQHYETGVCYLPYSAGYVIYSAIGSFYLPFAIMSVLYCKIYKVAKTHMESIKKRSVVGSLLDLGDGGEGGGDMERSDSRALFFSDDRSITRRLTSSSSGYSSSKPGQRFLSEKKAAKTVSIIVGAFMVCWTPFSIVYLLNGLCKEECKVSDTAFKVCFWLGYLNSVINPIIYSVTTKT</sequence>
<evidence type="ECO:0000256" key="1">
    <source>
        <dbReference type="ARBA" id="ARBA00004651"/>
    </source>
</evidence>
<evidence type="ECO:0000313" key="11">
    <source>
        <dbReference type="EMBL" id="KAF6029089.1"/>
    </source>
</evidence>
<keyword evidence="12" id="KW-1185">Reference proteome</keyword>
<dbReference type="GO" id="GO:0007204">
    <property type="term" value="P:positive regulation of cytosolic calcium ion concentration"/>
    <property type="evidence" value="ECO:0007669"/>
    <property type="project" value="TreeGrafter"/>
</dbReference>
<reference evidence="11" key="1">
    <citation type="submission" date="2020-06" db="EMBL/GenBank/DDBJ databases">
        <title>Draft genome of Bugula neritina, a colonial animal packing powerful symbionts and potential medicines.</title>
        <authorList>
            <person name="Rayko M."/>
        </authorList>
    </citation>
    <scope>NUCLEOTIDE SEQUENCE [LARGE SCALE GENOMIC DNA]</scope>
    <source>
        <strain evidence="11">Kwan_BN1</strain>
    </source>
</reference>
<keyword evidence="3 9" id="KW-0812">Transmembrane</keyword>
<keyword evidence="7" id="KW-0675">Receptor</keyword>
<dbReference type="Pfam" id="PF00001">
    <property type="entry name" value="7tm_1"/>
    <property type="match status" value="1"/>
</dbReference>
<dbReference type="GO" id="GO:0004937">
    <property type="term" value="F:alpha1-adrenergic receptor activity"/>
    <property type="evidence" value="ECO:0007669"/>
    <property type="project" value="TreeGrafter"/>
</dbReference>
<feature type="transmembrane region" description="Helical" evidence="9">
    <location>
        <begin position="148"/>
        <end position="169"/>
    </location>
</feature>
<dbReference type="PANTHER" id="PTHR24248:SF72">
    <property type="entry name" value="G-PROTEIN COUPLED RECEPTORS FAMILY 1 PROFILE DOMAIN-CONTAINING PROTEIN"/>
    <property type="match status" value="1"/>
</dbReference>
<dbReference type="OrthoDB" id="10071887at2759"/>
<gene>
    <name evidence="11" type="ORF">EB796_012583</name>
</gene>
<evidence type="ECO:0000256" key="4">
    <source>
        <dbReference type="ARBA" id="ARBA00022989"/>
    </source>
</evidence>
<dbReference type="GO" id="GO:0007200">
    <property type="term" value="P:phospholipase C-activating G protein-coupled receptor signaling pathway"/>
    <property type="evidence" value="ECO:0007669"/>
    <property type="project" value="TreeGrafter"/>
</dbReference>
<dbReference type="GO" id="GO:0007267">
    <property type="term" value="P:cell-cell signaling"/>
    <property type="evidence" value="ECO:0007669"/>
    <property type="project" value="TreeGrafter"/>
</dbReference>
<evidence type="ECO:0000256" key="9">
    <source>
        <dbReference type="SAM" id="Phobius"/>
    </source>
</evidence>
<keyword evidence="8" id="KW-0807">Transducer</keyword>
<evidence type="ECO:0000256" key="8">
    <source>
        <dbReference type="ARBA" id="ARBA00023224"/>
    </source>
</evidence>
<keyword evidence="2" id="KW-1003">Cell membrane</keyword>
<evidence type="ECO:0000256" key="2">
    <source>
        <dbReference type="ARBA" id="ARBA00022475"/>
    </source>
</evidence>
<dbReference type="GO" id="GO:0043410">
    <property type="term" value="P:positive regulation of MAPK cascade"/>
    <property type="evidence" value="ECO:0007669"/>
    <property type="project" value="TreeGrafter"/>
</dbReference>
<organism evidence="11 12">
    <name type="scientific">Bugula neritina</name>
    <name type="common">Brown bryozoan</name>
    <name type="synonym">Sertularia neritina</name>
    <dbReference type="NCBI Taxonomy" id="10212"/>
    <lineage>
        <taxon>Eukaryota</taxon>
        <taxon>Metazoa</taxon>
        <taxon>Spiralia</taxon>
        <taxon>Lophotrochozoa</taxon>
        <taxon>Bryozoa</taxon>
        <taxon>Gymnolaemata</taxon>
        <taxon>Cheilostomatida</taxon>
        <taxon>Flustrina</taxon>
        <taxon>Buguloidea</taxon>
        <taxon>Bugulidae</taxon>
        <taxon>Bugula</taxon>
    </lineage>
</organism>
<keyword evidence="5" id="KW-0297">G-protein coupled receptor</keyword>
<dbReference type="Gene3D" id="1.20.1070.10">
    <property type="entry name" value="Rhodopsin 7-helix transmembrane proteins"/>
    <property type="match status" value="1"/>
</dbReference>
<proteinExistence type="predicted"/>
<feature type="transmembrane region" description="Helical" evidence="9">
    <location>
        <begin position="7"/>
        <end position="27"/>
    </location>
</feature>
<evidence type="ECO:0000256" key="5">
    <source>
        <dbReference type="ARBA" id="ARBA00023040"/>
    </source>
</evidence>
<dbReference type="PRINTS" id="PR00237">
    <property type="entry name" value="GPCRRHODOPSN"/>
</dbReference>
<dbReference type="EMBL" id="VXIV02001855">
    <property type="protein sequence ID" value="KAF6029089.1"/>
    <property type="molecule type" value="Genomic_DNA"/>
</dbReference>
<dbReference type="GO" id="GO:0005886">
    <property type="term" value="C:plasma membrane"/>
    <property type="evidence" value="ECO:0007669"/>
    <property type="project" value="UniProtKB-SubCell"/>
</dbReference>